<dbReference type="Gene3D" id="3.40.190.10">
    <property type="entry name" value="Periplasmic binding protein-like II"/>
    <property type="match status" value="1"/>
</dbReference>
<organism evidence="1 2">
    <name type="scientific">Roseateles depolymerans</name>
    <dbReference type="NCBI Taxonomy" id="76731"/>
    <lineage>
        <taxon>Bacteria</taxon>
        <taxon>Pseudomonadati</taxon>
        <taxon>Pseudomonadota</taxon>
        <taxon>Betaproteobacteria</taxon>
        <taxon>Burkholderiales</taxon>
        <taxon>Sphaerotilaceae</taxon>
        <taxon>Roseateles</taxon>
    </lineage>
</organism>
<sequence length="356" mass="38795" precursor="true">MIQIRTVTLALLMGPAALLGAATAAAPSAAAAQAPAQTRANAHAPAPDAVMPGKGITVQPLKSSLAEEAFQTLLVSRALEKLGYTVLPMKDLEPATEHLAIANGDATFMANHWRLLHQDFYRNSGGDARLVRFGPYAQGAVQGYLIDRKTAEAHHITRLDQLRDPAIARLFDTDGDGRADLTGCNPGWGCEGAIEHHLDAYQLRSTVTHRQGSYTALMADTMSRFKQGKPILYYTWTPYWVSAVLRPGADVVWLQVPFSASKDGTTDTQQPNGKNYGFAADQEEIVANRDFIQRNPAAAKLFEVMRLPISDINAQNLRMNDGANTERDIARHTDGWIRAHQAQFDGWIAQARAAGP</sequence>
<accession>A0A0U3LEZ2</accession>
<dbReference type="SUPFAM" id="SSF53850">
    <property type="entry name" value="Periplasmic binding protein-like II"/>
    <property type="match status" value="1"/>
</dbReference>
<evidence type="ECO:0000313" key="2">
    <source>
        <dbReference type="Proteomes" id="UP000060699"/>
    </source>
</evidence>
<dbReference type="GO" id="GO:0043190">
    <property type="term" value="C:ATP-binding cassette (ABC) transporter complex"/>
    <property type="evidence" value="ECO:0007669"/>
    <property type="project" value="InterPro"/>
</dbReference>
<dbReference type="Pfam" id="PF04069">
    <property type="entry name" value="OpuAC"/>
    <property type="match status" value="1"/>
</dbReference>
<dbReference type="AlphaFoldDB" id="A0A0U3LEZ2"/>
<dbReference type="KEGG" id="rdp:RD2015_2167"/>
<dbReference type="EMBL" id="CP013729">
    <property type="protein sequence ID" value="ALV06639.1"/>
    <property type="molecule type" value="Genomic_DNA"/>
</dbReference>
<gene>
    <name evidence="1" type="ORF">RD2015_2167</name>
</gene>
<proteinExistence type="predicted"/>
<dbReference type="CDD" id="cd13638">
    <property type="entry name" value="PBP2_EcProx_like"/>
    <property type="match status" value="1"/>
</dbReference>
<reference evidence="1 2" key="1">
    <citation type="submission" date="2015-12" db="EMBL/GenBank/DDBJ databases">
        <title>Complete genome of Roseateles depolymerans KCTC 42856.</title>
        <authorList>
            <person name="Kim K.M."/>
        </authorList>
    </citation>
    <scope>NUCLEOTIDE SEQUENCE [LARGE SCALE GENOMIC DNA]</scope>
    <source>
        <strain evidence="1 2">KCTC 42856</strain>
    </source>
</reference>
<name>A0A0U3LEZ2_9BURK</name>
<dbReference type="InterPro" id="IPR007210">
    <property type="entry name" value="ABC_Gly_betaine_transp_sub-bd"/>
</dbReference>
<dbReference type="GO" id="GO:0022857">
    <property type="term" value="F:transmembrane transporter activity"/>
    <property type="evidence" value="ECO:0007669"/>
    <property type="project" value="InterPro"/>
</dbReference>
<dbReference type="Proteomes" id="UP000060699">
    <property type="component" value="Chromosome"/>
</dbReference>
<dbReference type="NCBIfam" id="NF008334">
    <property type="entry name" value="PRK11119.1"/>
    <property type="match status" value="1"/>
</dbReference>
<evidence type="ECO:0000313" key="1">
    <source>
        <dbReference type="EMBL" id="ALV06639.1"/>
    </source>
</evidence>
<protein>
    <submittedName>
        <fullName evidence="1">Substrate-binding region of ABC-type glycine betaine transport system</fullName>
    </submittedName>
</protein>
<dbReference type="PATRIC" id="fig|76731.3.peg.2219"/>
<keyword evidence="2" id="KW-1185">Reference proteome</keyword>
<dbReference type="Gene3D" id="3.40.190.100">
    <property type="entry name" value="Glycine betaine-binding periplasmic protein, domain 2"/>
    <property type="match status" value="1"/>
</dbReference>
<dbReference type="STRING" id="76731.RD2015_2167"/>